<dbReference type="GO" id="GO:0008239">
    <property type="term" value="F:dipeptidyl-peptidase activity"/>
    <property type="evidence" value="ECO:0007669"/>
    <property type="project" value="InterPro"/>
</dbReference>
<dbReference type="InterPro" id="IPR050585">
    <property type="entry name" value="Xaa-Pro_dipeptidyl-ppase/CocE"/>
</dbReference>
<dbReference type="InterPro" id="IPR005674">
    <property type="entry name" value="CocE/Ser_esterase"/>
</dbReference>
<dbReference type="Gene3D" id="2.60.120.260">
    <property type="entry name" value="Galactose-binding domain-like"/>
    <property type="match status" value="1"/>
</dbReference>
<feature type="domain" description="Xaa-Pro dipeptidyl-peptidase C-terminal" evidence="3">
    <location>
        <begin position="367"/>
        <end position="625"/>
    </location>
</feature>
<dbReference type="SMART" id="SM00939">
    <property type="entry name" value="PepX_C"/>
    <property type="match status" value="1"/>
</dbReference>
<protein>
    <submittedName>
        <fullName evidence="4">CocE/NonD family hydrolase</fullName>
    </submittedName>
</protein>
<proteinExistence type="predicted"/>
<keyword evidence="2" id="KW-0812">Transmembrane</keyword>
<dbReference type="PANTHER" id="PTHR43056">
    <property type="entry name" value="PEPTIDASE S9 PROLYL OLIGOPEPTIDASE"/>
    <property type="match status" value="1"/>
</dbReference>
<dbReference type="InterPro" id="IPR000383">
    <property type="entry name" value="Xaa-Pro-like_dom"/>
</dbReference>
<reference evidence="4" key="1">
    <citation type="submission" date="2021-05" db="EMBL/GenBank/DDBJ databases">
        <title>Novel Bacillus species.</title>
        <authorList>
            <person name="Liu G."/>
        </authorList>
    </citation>
    <scope>NUCLEOTIDE SEQUENCE</scope>
    <source>
        <strain evidence="4">FJAT-50051</strain>
    </source>
</reference>
<keyword evidence="2" id="KW-1133">Transmembrane helix</keyword>
<evidence type="ECO:0000313" key="4">
    <source>
        <dbReference type="EMBL" id="MBS4180277.1"/>
    </source>
</evidence>
<dbReference type="InterPro" id="IPR029058">
    <property type="entry name" value="AB_hydrolase_fold"/>
</dbReference>
<dbReference type="EMBL" id="JAGYPE010000001">
    <property type="protein sequence ID" value="MBS4180277.1"/>
    <property type="molecule type" value="Genomic_DNA"/>
</dbReference>
<organism evidence="4">
    <name type="scientific">Neobacillus citreus</name>
    <dbReference type="NCBI Taxonomy" id="2833578"/>
    <lineage>
        <taxon>Bacteria</taxon>
        <taxon>Bacillati</taxon>
        <taxon>Bacillota</taxon>
        <taxon>Bacilli</taxon>
        <taxon>Bacillales</taxon>
        <taxon>Bacillaceae</taxon>
        <taxon>Neobacillus</taxon>
    </lineage>
</organism>
<dbReference type="Pfam" id="PF02129">
    <property type="entry name" value="Peptidase_S15"/>
    <property type="match status" value="1"/>
</dbReference>
<gene>
    <name evidence="4" type="ORF">KHB02_02620</name>
</gene>
<dbReference type="Pfam" id="PF08530">
    <property type="entry name" value="PepX_C"/>
    <property type="match status" value="1"/>
</dbReference>
<evidence type="ECO:0000259" key="3">
    <source>
        <dbReference type="SMART" id="SM00939"/>
    </source>
</evidence>
<dbReference type="SUPFAM" id="SSF53474">
    <property type="entry name" value="alpha/beta-Hydrolases"/>
    <property type="match status" value="1"/>
</dbReference>
<feature type="transmembrane region" description="Helical" evidence="2">
    <location>
        <begin position="32"/>
        <end position="50"/>
    </location>
</feature>
<dbReference type="NCBIfam" id="TIGR00976">
    <property type="entry name" value="CocE_NonD"/>
    <property type="match status" value="1"/>
</dbReference>
<sequence length="630" mass="68762">MYYFFHHSDDLHYKSKKIQNGGLNMHKKRFQAGGILLVMLGFIFSTAFSLTGTSIGEETQTTSIDTTTNKKWESYDRSEEYQSYITEKDVFITMRDGVILTADVYRPDGPGPFPVILTQTPYNKNVNGVNEYFVKRGYVQVVVDVRGTGSSQGTWESFGIAEQQDGKELVEWAASQAWSSGKVGLYGASYMAINQFFTAAQQPKGLAAMFPIVPMGDSYRDIVMSGGLVNTGFIPLWLGLVTGTGLLPPSYTLTDPVQAAGVLINHAGQISGFQTNTLTSALAGGEVAYDGPFSWQRSPLLVADKVKVPAFITGGLHDIFQRGEPLLFEKLKANGVKTKLLIGNWTHGDFGSGLPADNVPTLDQITLKWFDKYVKGMNVDVEGIPDVTQFVLGDGHFAVQPGWPHAKAQAEKYYLRSGNLLTKDTPSMIEGSDFMLQQPVNGICSGSASQWTMGILGVFPCTKDNRLTETTEVTYTTPPVNQDVRISGPIAARIYVSTTAKEAVLSVRVTDVAPDGTSSELTAGWLAASHRAVDKSKSRFLNGENIQPWHPFTTEAVQAVVPGKVMELNIEIFPTNAQIKDGHRLRVSVGPSDFPHSLSTTPMLLNQLGGVVTIMHNSQYPSYVTLPIVK</sequence>
<dbReference type="Gene3D" id="1.10.3020.10">
    <property type="entry name" value="alpha-amino acid ester hydrolase ( Helical cap domain)"/>
    <property type="match status" value="1"/>
</dbReference>
<name>A0A942Y665_9BACI</name>
<evidence type="ECO:0000256" key="1">
    <source>
        <dbReference type="ARBA" id="ARBA00022801"/>
    </source>
</evidence>
<dbReference type="PANTHER" id="PTHR43056:SF10">
    <property type="entry name" value="COCE_NOND FAMILY, PUTATIVE (AFU_ORTHOLOGUE AFUA_7G00600)-RELATED"/>
    <property type="match status" value="1"/>
</dbReference>
<accession>A0A942Y665</accession>
<dbReference type="InterPro" id="IPR013736">
    <property type="entry name" value="Xaa-Pro_dipept_C"/>
</dbReference>
<keyword evidence="2" id="KW-0472">Membrane</keyword>
<dbReference type="SUPFAM" id="SSF49785">
    <property type="entry name" value="Galactose-binding domain-like"/>
    <property type="match status" value="1"/>
</dbReference>
<comment type="caution">
    <text evidence="4">The sequence shown here is derived from an EMBL/GenBank/DDBJ whole genome shotgun (WGS) entry which is preliminary data.</text>
</comment>
<evidence type="ECO:0000256" key="2">
    <source>
        <dbReference type="SAM" id="Phobius"/>
    </source>
</evidence>
<dbReference type="AlphaFoldDB" id="A0A942Y665"/>
<keyword evidence="1 4" id="KW-0378">Hydrolase</keyword>
<dbReference type="Gene3D" id="3.40.50.1820">
    <property type="entry name" value="alpha/beta hydrolase"/>
    <property type="match status" value="1"/>
</dbReference>
<dbReference type="InterPro" id="IPR008979">
    <property type="entry name" value="Galactose-bd-like_sf"/>
</dbReference>